<feature type="transmembrane region" description="Helical" evidence="6">
    <location>
        <begin position="514"/>
        <end position="535"/>
    </location>
</feature>
<dbReference type="Proteomes" id="UP000478008">
    <property type="component" value="Unassembled WGS sequence"/>
</dbReference>
<name>A0A7D9H151_DEKBR</name>
<dbReference type="PANTHER" id="PTHR21576:SF166">
    <property type="entry name" value="ADR278WP"/>
    <property type="match status" value="1"/>
</dbReference>
<feature type="transmembrane region" description="Helical" evidence="6">
    <location>
        <begin position="666"/>
        <end position="684"/>
    </location>
</feature>
<feature type="transmembrane region" description="Helical" evidence="6">
    <location>
        <begin position="168"/>
        <end position="187"/>
    </location>
</feature>
<feature type="compositionally biased region" description="Low complexity" evidence="5">
    <location>
        <begin position="278"/>
        <end position="289"/>
    </location>
</feature>
<dbReference type="AlphaFoldDB" id="A0A7D9H151"/>
<feature type="region of interest" description="Disordered" evidence="5">
    <location>
        <begin position="331"/>
        <end position="371"/>
    </location>
</feature>
<evidence type="ECO:0000313" key="11">
    <source>
        <dbReference type="Proteomes" id="UP000568158"/>
    </source>
</evidence>
<keyword evidence="4 6" id="KW-0472">Membrane</keyword>
<feature type="compositionally biased region" description="Polar residues" evidence="5">
    <location>
        <begin position="290"/>
        <end position="305"/>
    </location>
</feature>
<dbReference type="PANTHER" id="PTHR21576">
    <property type="entry name" value="UNCHARACTERIZED NODULIN-LIKE PROTEIN"/>
    <property type="match status" value="1"/>
</dbReference>
<feature type="domain" description="Nodulin-like" evidence="7">
    <location>
        <begin position="10"/>
        <end position="196"/>
    </location>
</feature>
<dbReference type="InterPro" id="IPR005828">
    <property type="entry name" value="MFS_sugar_transport-like"/>
</dbReference>
<reference evidence="9 10" key="1">
    <citation type="submission" date="2019-07" db="EMBL/GenBank/DDBJ databases">
        <authorList>
            <person name="Friedrich A."/>
            <person name="Schacherer J."/>
        </authorList>
    </citation>
    <scope>NUCLEOTIDE SEQUENCE [LARGE SCALE GENOMIC DNA]</scope>
</reference>
<evidence type="ECO:0000256" key="4">
    <source>
        <dbReference type="ARBA" id="ARBA00023136"/>
    </source>
</evidence>
<accession>A0A7D9H151</accession>
<dbReference type="Proteomes" id="UP000568158">
    <property type="component" value="Unassembled WGS sequence"/>
</dbReference>
<dbReference type="SUPFAM" id="SSF103473">
    <property type="entry name" value="MFS general substrate transporter"/>
    <property type="match status" value="2"/>
</dbReference>
<evidence type="ECO:0000256" key="1">
    <source>
        <dbReference type="ARBA" id="ARBA00004141"/>
    </source>
</evidence>
<feature type="transmembrane region" description="Helical" evidence="6">
    <location>
        <begin position="75"/>
        <end position="95"/>
    </location>
</feature>
<organism evidence="9 10">
    <name type="scientific">Dekkera bruxellensis</name>
    <name type="common">Brettanomyces custersii</name>
    <dbReference type="NCBI Taxonomy" id="5007"/>
    <lineage>
        <taxon>Eukaryota</taxon>
        <taxon>Fungi</taxon>
        <taxon>Dikarya</taxon>
        <taxon>Ascomycota</taxon>
        <taxon>Saccharomycotina</taxon>
        <taxon>Pichiomycetes</taxon>
        <taxon>Pichiales</taxon>
        <taxon>Pichiaceae</taxon>
        <taxon>Brettanomyces</taxon>
    </lineage>
</organism>
<feature type="transmembrane region" description="Helical" evidence="6">
    <location>
        <begin position="631"/>
        <end position="654"/>
    </location>
</feature>
<gene>
    <name evidence="9" type="ORF">DEBR0S2_21022G</name>
    <name evidence="8" type="ORF">HII12_003038</name>
</gene>
<evidence type="ECO:0000256" key="3">
    <source>
        <dbReference type="ARBA" id="ARBA00022989"/>
    </source>
</evidence>
<feature type="transmembrane region" description="Helical" evidence="6">
    <location>
        <begin position="566"/>
        <end position="584"/>
    </location>
</feature>
<evidence type="ECO:0000259" key="7">
    <source>
        <dbReference type="Pfam" id="PF06813"/>
    </source>
</evidence>
<evidence type="ECO:0000313" key="9">
    <source>
        <dbReference type="EMBL" id="VUG17988.1"/>
    </source>
</evidence>
<dbReference type="Gene3D" id="1.20.1250.20">
    <property type="entry name" value="MFS general substrate transporter like domains"/>
    <property type="match status" value="2"/>
</dbReference>
<evidence type="ECO:0000256" key="5">
    <source>
        <dbReference type="SAM" id="MobiDB-lite"/>
    </source>
</evidence>
<evidence type="ECO:0000256" key="2">
    <source>
        <dbReference type="ARBA" id="ARBA00022692"/>
    </source>
</evidence>
<keyword evidence="3 6" id="KW-1133">Transmembrane helix</keyword>
<evidence type="ECO:0000313" key="10">
    <source>
        <dbReference type="Proteomes" id="UP000478008"/>
    </source>
</evidence>
<evidence type="ECO:0000256" key="6">
    <source>
        <dbReference type="SAM" id="Phobius"/>
    </source>
</evidence>
<dbReference type="GO" id="GO:0000329">
    <property type="term" value="C:fungal-type vacuole membrane"/>
    <property type="evidence" value="ECO:0007669"/>
    <property type="project" value="TreeGrafter"/>
</dbReference>
<keyword evidence="2 6" id="KW-0812">Transmembrane</keyword>
<comment type="subcellular location">
    <subcellularLocation>
        <location evidence="1">Membrane</location>
        <topology evidence="1">Multi-pass membrane protein</topology>
    </subcellularLocation>
</comment>
<feature type="transmembrane region" description="Helical" evidence="6">
    <location>
        <begin position="101"/>
        <end position="122"/>
    </location>
</feature>
<dbReference type="GO" id="GO:0022857">
    <property type="term" value="F:transmembrane transporter activity"/>
    <property type="evidence" value="ECO:0007669"/>
    <property type="project" value="InterPro"/>
</dbReference>
<dbReference type="EMBL" id="JABCYN010000029">
    <property type="protein sequence ID" value="KAF6010162.1"/>
    <property type="molecule type" value="Genomic_DNA"/>
</dbReference>
<feature type="transmembrane region" description="Helical" evidence="6">
    <location>
        <begin position="605"/>
        <end position="625"/>
    </location>
</feature>
<evidence type="ECO:0000313" key="8">
    <source>
        <dbReference type="EMBL" id="KAF6010162.1"/>
    </source>
</evidence>
<protein>
    <submittedName>
        <fullName evidence="9">DEBR0S2_21022g1_1</fullName>
    </submittedName>
</protein>
<proteinExistence type="predicted"/>
<keyword evidence="10" id="KW-1185">Reference proteome</keyword>
<sequence>MANLHRKKIISLAASSFVALASGTPYLYGIYSPQLITRCNFSALASSYLSLASNIGSSIGGFFAGLLIDSYGTQVATALGTLMEFSGFYILYLSYKHAWHKFPLLLLAMINVGFGSVLAYFSTIKVSTINFPHCKGMANALPVSAYGLAALFYALIAGYFFSDNTQGLLHFISIFAGLIIGAGTYFVRLYENEDENKPGQNSSALPNDTEAVLVQQSPMEERADTEVSKPQKALSYLLKGHRGSMAQVNLIRTESSGSLFSTASEVSSLASSMSRSSSYMSVNSDSQSSNDGFASSNSVTPNTTGGKPHGSRAFPIDMPHQRQSFTDLSMSAPDNLVAPSRRSSSHQSVFAHLHSRSSSQSHDSSPHHFPASWIGSAAHERMTYGQFSTPKRHSSNKTSNGIDASYKESQHKLQRAGSDAISFSADAHVTSKEEKKLDLQQISNDSPEYKISSPESGSSDEDMSRFLEILNKRKAEINKIEHHHHGKHRKKRKHTSVKEHVLGLMKNKLFISHYVMNAMFCAIGQVYIFGVGFIVKAQLNNQKFSSTSVLAKLIYVFGAKKPDEDLASPFQALQVSIISFANFLGRLLAGPMSDLFSKSLNFNRMWVVVIALILSTIGQLSLIFFNDLNVLSLSSVLIGMGYGAVYGTLPAVVAETFGSGNFATTWALMGTGPIMAFLALSDYFGNEYDRHSQLADDGHGELTRVCLRGGLCYRNVFIFNTFLCCLAMMGYLAVIKYCSNKMKEDENSKGV</sequence>
<dbReference type="InterPro" id="IPR036259">
    <property type="entry name" value="MFS_trans_sf"/>
</dbReference>
<dbReference type="EMBL" id="CABFWN010000002">
    <property type="protein sequence ID" value="VUG17988.1"/>
    <property type="molecule type" value="Genomic_DNA"/>
</dbReference>
<feature type="region of interest" description="Disordered" evidence="5">
    <location>
        <begin position="432"/>
        <end position="462"/>
    </location>
</feature>
<feature type="region of interest" description="Disordered" evidence="5">
    <location>
        <begin position="278"/>
        <end position="317"/>
    </location>
</feature>
<dbReference type="InterPro" id="IPR010658">
    <property type="entry name" value="Nodulin-like"/>
</dbReference>
<reference evidence="8 11" key="2">
    <citation type="journal article" date="2020" name="Appl. Microbiol. Biotechnol.">
        <title>Targeted gene deletion in Brettanomyces bruxellensis with an expression-free CRISPR-Cas9 system.</title>
        <authorList>
            <person name="Varela C."/>
            <person name="Bartel C."/>
            <person name="Onetto C."/>
            <person name="Borneman A."/>
        </authorList>
    </citation>
    <scope>NUCLEOTIDE SEQUENCE [LARGE SCALE GENOMIC DNA]</scope>
    <source>
        <strain evidence="8 11">AWRI1613</strain>
    </source>
</reference>
<dbReference type="Pfam" id="PF00083">
    <property type="entry name" value="Sugar_tr"/>
    <property type="match status" value="1"/>
</dbReference>
<dbReference type="Pfam" id="PF06813">
    <property type="entry name" value="Nodulin-like"/>
    <property type="match status" value="1"/>
</dbReference>
<feature type="transmembrane region" description="Helical" evidence="6">
    <location>
        <begin position="47"/>
        <end position="68"/>
    </location>
</feature>
<feature type="transmembrane region" description="Helical" evidence="6">
    <location>
        <begin position="717"/>
        <end position="735"/>
    </location>
</feature>
<feature type="transmembrane region" description="Helical" evidence="6">
    <location>
        <begin position="143"/>
        <end position="162"/>
    </location>
</feature>